<proteinExistence type="predicted"/>
<accession>A0A3Q7J766</accession>
<dbReference type="AlphaFoldDB" id="A0A3Q7J766"/>
<evidence type="ECO:0000313" key="1">
    <source>
        <dbReference type="EnsemblPlants" id="Solyc12g027887.1.1"/>
    </source>
</evidence>
<dbReference type="Proteomes" id="UP000004994">
    <property type="component" value="Chromosome 12"/>
</dbReference>
<dbReference type="Gramene" id="Solyc12g027887.1.1">
    <property type="protein sequence ID" value="Solyc12g027887.1.1"/>
    <property type="gene ID" value="Solyc12g027887.1"/>
</dbReference>
<dbReference type="InParanoid" id="A0A3Q7J766"/>
<name>A0A3Q7J766_SOLLC</name>
<reference evidence="1" key="2">
    <citation type="submission" date="2019-01" db="UniProtKB">
        <authorList>
            <consortium name="EnsemblPlants"/>
        </authorList>
    </citation>
    <scope>IDENTIFICATION</scope>
    <source>
        <strain evidence="1">cv. Heinz 1706</strain>
    </source>
</reference>
<dbReference type="EnsemblPlants" id="Solyc12g027887.1.1">
    <property type="protein sequence ID" value="Solyc12g027887.1.1"/>
    <property type="gene ID" value="Solyc12g027887.1"/>
</dbReference>
<sequence length="101" mass="11259">MVSKVKDFAQLGHRHSDGNVGRYEARMVTLLKPPGFVNEKFPNSDSDWVEITSYGSFFHGGKIQGLASTTTERRWVHNFLKELSGAPVKTLVIYCDNLGAT</sequence>
<keyword evidence="2" id="KW-1185">Reference proteome</keyword>
<organism evidence="1">
    <name type="scientific">Solanum lycopersicum</name>
    <name type="common">Tomato</name>
    <name type="synonym">Lycopersicon esculentum</name>
    <dbReference type="NCBI Taxonomy" id="4081"/>
    <lineage>
        <taxon>Eukaryota</taxon>
        <taxon>Viridiplantae</taxon>
        <taxon>Streptophyta</taxon>
        <taxon>Embryophyta</taxon>
        <taxon>Tracheophyta</taxon>
        <taxon>Spermatophyta</taxon>
        <taxon>Magnoliopsida</taxon>
        <taxon>eudicotyledons</taxon>
        <taxon>Gunneridae</taxon>
        <taxon>Pentapetalae</taxon>
        <taxon>asterids</taxon>
        <taxon>lamiids</taxon>
        <taxon>Solanales</taxon>
        <taxon>Solanaceae</taxon>
        <taxon>Solanoideae</taxon>
        <taxon>Solaneae</taxon>
        <taxon>Solanum</taxon>
        <taxon>Solanum subgen. Lycopersicon</taxon>
    </lineage>
</organism>
<reference evidence="1" key="1">
    <citation type="journal article" date="2012" name="Nature">
        <title>The tomato genome sequence provides insights into fleshy fruit evolution.</title>
        <authorList>
            <consortium name="Tomato Genome Consortium"/>
        </authorList>
    </citation>
    <scope>NUCLEOTIDE SEQUENCE [LARGE SCALE GENOMIC DNA]</scope>
    <source>
        <strain evidence="1">cv. Heinz 1706</strain>
    </source>
</reference>
<evidence type="ECO:0000313" key="2">
    <source>
        <dbReference type="Proteomes" id="UP000004994"/>
    </source>
</evidence>
<protein>
    <submittedName>
        <fullName evidence="1">Uncharacterized protein</fullName>
    </submittedName>
</protein>